<dbReference type="STRING" id="3218.A9SBL1"/>
<dbReference type="AlphaFoldDB" id="A9SBL1"/>
<reference evidence="3 5" key="1">
    <citation type="journal article" date="2008" name="Science">
        <title>The Physcomitrella genome reveals evolutionary insights into the conquest of land by plants.</title>
        <authorList>
            <person name="Rensing S."/>
            <person name="Lang D."/>
            <person name="Zimmer A."/>
            <person name="Terry A."/>
            <person name="Salamov A."/>
            <person name="Shapiro H."/>
            <person name="Nishiyama T."/>
            <person name="Perroud P.-F."/>
            <person name="Lindquist E."/>
            <person name="Kamisugi Y."/>
            <person name="Tanahashi T."/>
            <person name="Sakakibara K."/>
            <person name="Fujita T."/>
            <person name="Oishi K."/>
            <person name="Shin-I T."/>
            <person name="Kuroki Y."/>
            <person name="Toyoda A."/>
            <person name="Suzuki Y."/>
            <person name="Hashimoto A."/>
            <person name="Yamaguchi K."/>
            <person name="Sugano A."/>
            <person name="Kohara Y."/>
            <person name="Fujiyama A."/>
            <person name="Anterola A."/>
            <person name="Aoki S."/>
            <person name="Ashton N."/>
            <person name="Barbazuk W.B."/>
            <person name="Barker E."/>
            <person name="Bennetzen J."/>
            <person name="Bezanilla M."/>
            <person name="Blankenship R."/>
            <person name="Cho S.H."/>
            <person name="Dutcher S."/>
            <person name="Estelle M."/>
            <person name="Fawcett J.A."/>
            <person name="Gundlach H."/>
            <person name="Hanada K."/>
            <person name="Heyl A."/>
            <person name="Hicks K.A."/>
            <person name="Hugh J."/>
            <person name="Lohr M."/>
            <person name="Mayer K."/>
            <person name="Melkozernov A."/>
            <person name="Murata T."/>
            <person name="Nelson D."/>
            <person name="Pils B."/>
            <person name="Prigge M."/>
            <person name="Reiss B."/>
            <person name="Renner T."/>
            <person name="Rombauts S."/>
            <person name="Rushton P."/>
            <person name="Sanderfoot A."/>
            <person name="Schween G."/>
            <person name="Shiu S.-H."/>
            <person name="Stueber K."/>
            <person name="Theodoulou F.L."/>
            <person name="Tu H."/>
            <person name="Van de Peer Y."/>
            <person name="Verrier P.J."/>
            <person name="Waters E."/>
            <person name="Wood A."/>
            <person name="Yang L."/>
            <person name="Cove D."/>
            <person name="Cuming A."/>
            <person name="Hasebe M."/>
            <person name="Lucas S."/>
            <person name="Mishler D.B."/>
            <person name="Reski R."/>
            <person name="Grigoriev I."/>
            <person name="Quatrano R.S."/>
            <person name="Boore J.L."/>
        </authorList>
    </citation>
    <scope>NUCLEOTIDE SEQUENCE [LARGE SCALE GENOMIC DNA]</scope>
    <source>
        <strain evidence="4 5">cv. Gransden 2004</strain>
    </source>
</reference>
<dbReference type="InterPro" id="IPR028110">
    <property type="entry name" value="TMEM254"/>
</dbReference>
<dbReference type="OrthoDB" id="9984821at2759"/>
<dbReference type="KEGG" id="ppp:112284772"/>
<reference evidence="4" key="3">
    <citation type="submission" date="2020-12" db="UniProtKB">
        <authorList>
            <consortium name="EnsemblPlants"/>
        </authorList>
    </citation>
    <scope>IDENTIFICATION</scope>
</reference>
<protein>
    <submittedName>
        <fullName evidence="3 4">Uncharacterized protein</fullName>
    </submittedName>
</protein>
<dbReference type="Gramene" id="Pp3c1_16840V3.1">
    <property type="protein sequence ID" value="Pp3c1_16840V3.1"/>
    <property type="gene ID" value="Pp3c1_16840"/>
</dbReference>
<keyword evidence="2" id="KW-1133">Transmembrane helix</keyword>
<sequence>MEAVAHSAGAAVLPLAAPASRASCYASSTSLGGGFLIRKFSAAGLKRVNFKRDDSRSVVASAKADAQGETLPALASVVADDAVSEVDQPSMNPPETASIGADSSSQALPDMSSDSQPPFQPAPLPGWVAVTIGITVLIAAALFPQYHLGPLEVLRMGLYSVATPQVLQSVLYVGVVLHVLEATYAWYLAGRVDPHNQTLWFWQTLYLGMFSLSILLGKASQSKQD</sequence>
<organism evidence="3">
    <name type="scientific">Physcomitrium patens</name>
    <name type="common">Spreading-leaved earth moss</name>
    <name type="synonym">Physcomitrella patens</name>
    <dbReference type="NCBI Taxonomy" id="3218"/>
    <lineage>
        <taxon>Eukaryota</taxon>
        <taxon>Viridiplantae</taxon>
        <taxon>Streptophyta</taxon>
        <taxon>Embryophyta</taxon>
        <taxon>Bryophyta</taxon>
        <taxon>Bryophytina</taxon>
        <taxon>Bryopsida</taxon>
        <taxon>Funariidae</taxon>
        <taxon>Funariales</taxon>
        <taxon>Funariaceae</taxon>
        <taxon>Physcomitrium</taxon>
    </lineage>
</organism>
<feature type="compositionally biased region" description="Polar residues" evidence="1">
    <location>
        <begin position="89"/>
        <end position="117"/>
    </location>
</feature>
<dbReference type="HOGENOM" id="CLU_1231656_0_0_1"/>
<evidence type="ECO:0000256" key="2">
    <source>
        <dbReference type="SAM" id="Phobius"/>
    </source>
</evidence>
<evidence type="ECO:0000256" key="1">
    <source>
        <dbReference type="SAM" id="MobiDB-lite"/>
    </source>
</evidence>
<feature type="transmembrane region" description="Helical" evidence="2">
    <location>
        <begin position="169"/>
        <end position="187"/>
    </location>
</feature>
<dbReference type="Proteomes" id="UP000006727">
    <property type="component" value="Chromosome 1"/>
</dbReference>
<name>A9SBL1_PHYPA</name>
<evidence type="ECO:0000313" key="4">
    <source>
        <dbReference type="EnsemblPlants" id="Pp3c1_16840V3.1"/>
    </source>
</evidence>
<dbReference type="PaxDb" id="3218-PP1S63_62V6.1"/>
<feature type="transmembrane region" description="Helical" evidence="2">
    <location>
        <begin position="127"/>
        <end position="148"/>
    </location>
</feature>
<keyword evidence="5" id="KW-1185">Reference proteome</keyword>
<keyword evidence="2" id="KW-0472">Membrane</keyword>
<dbReference type="EnsemblPlants" id="Pp3c1_16840V3.1">
    <property type="protein sequence ID" value="Pp3c1_16840V3.1"/>
    <property type="gene ID" value="Pp3c1_16840"/>
</dbReference>
<gene>
    <name evidence="4" type="primary">LOC112284772</name>
    <name evidence="3" type="ORF">PHYPA_000752</name>
</gene>
<feature type="region of interest" description="Disordered" evidence="1">
    <location>
        <begin position="84"/>
        <end position="119"/>
    </location>
</feature>
<evidence type="ECO:0000313" key="5">
    <source>
        <dbReference type="Proteomes" id="UP000006727"/>
    </source>
</evidence>
<dbReference type="EnsemblPlants" id="Pp3c1_16840V3.2">
    <property type="protein sequence ID" value="Pp3c1_16840V3.2"/>
    <property type="gene ID" value="Pp3c1_16840"/>
</dbReference>
<feature type="transmembrane region" description="Helical" evidence="2">
    <location>
        <begin position="199"/>
        <end position="217"/>
    </location>
</feature>
<proteinExistence type="predicted"/>
<accession>A9SBL1</accession>
<evidence type="ECO:0000313" key="3">
    <source>
        <dbReference type="EMBL" id="PNR62328.1"/>
    </source>
</evidence>
<dbReference type="eggNOG" id="KOG1430">
    <property type="taxonomic scope" value="Eukaryota"/>
</dbReference>
<reference evidence="3 5" key="2">
    <citation type="journal article" date="2018" name="Plant J.">
        <title>The Physcomitrella patens chromosome-scale assembly reveals moss genome structure and evolution.</title>
        <authorList>
            <person name="Lang D."/>
            <person name="Ullrich K.K."/>
            <person name="Murat F."/>
            <person name="Fuchs J."/>
            <person name="Jenkins J."/>
            <person name="Haas F.B."/>
            <person name="Piednoel M."/>
            <person name="Gundlach H."/>
            <person name="Van Bel M."/>
            <person name="Meyberg R."/>
            <person name="Vives C."/>
            <person name="Morata J."/>
            <person name="Symeonidi A."/>
            <person name="Hiss M."/>
            <person name="Muchero W."/>
            <person name="Kamisugi Y."/>
            <person name="Saleh O."/>
            <person name="Blanc G."/>
            <person name="Decker E.L."/>
            <person name="van Gessel N."/>
            <person name="Grimwood J."/>
            <person name="Hayes R.D."/>
            <person name="Graham S.W."/>
            <person name="Gunter L.E."/>
            <person name="McDaniel S.F."/>
            <person name="Hoernstein S.N.W."/>
            <person name="Larsson A."/>
            <person name="Li F.W."/>
            <person name="Perroud P.F."/>
            <person name="Phillips J."/>
            <person name="Ranjan P."/>
            <person name="Rokshar D.S."/>
            <person name="Rothfels C.J."/>
            <person name="Schneider L."/>
            <person name="Shu S."/>
            <person name="Stevenson D.W."/>
            <person name="Thummler F."/>
            <person name="Tillich M."/>
            <person name="Villarreal Aguilar J.C."/>
            <person name="Widiez T."/>
            <person name="Wong G.K."/>
            <person name="Wymore A."/>
            <person name="Zhang Y."/>
            <person name="Zimmer A.D."/>
            <person name="Quatrano R.S."/>
            <person name="Mayer K.F.X."/>
            <person name="Goodstein D."/>
            <person name="Casacuberta J.M."/>
            <person name="Vandepoele K."/>
            <person name="Reski R."/>
            <person name="Cuming A.C."/>
            <person name="Tuskan G.A."/>
            <person name="Maumus F."/>
            <person name="Salse J."/>
            <person name="Schmutz J."/>
            <person name="Rensing S.A."/>
        </authorList>
    </citation>
    <scope>NUCLEOTIDE SEQUENCE [LARGE SCALE GENOMIC DNA]</scope>
    <source>
        <strain evidence="4 5">cv. Gransden 2004</strain>
    </source>
</reference>
<dbReference type="Pfam" id="PF14934">
    <property type="entry name" value="TMEM254"/>
    <property type="match status" value="1"/>
</dbReference>
<keyword evidence="2" id="KW-0812">Transmembrane</keyword>
<dbReference type="EMBL" id="ABEU02000001">
    <property type="protein sequence ID" value="PNR62328.1"/>
    <property type="molecule type" value="Genomic_DNA"/>
</dbReference>
<dbReference type="Gramene" id="Pp3c1_16840V3.2">
    <property type="protein sequence ID" value="Pp3c1_16840V3.2"/>
    <property type="gene ID" value="Pp3c1_16840"/>
</dbReference>
<dbReference type="GeneID" id="112284772"/>
<dbReference type="RefSeq" id="XP_024380760.1">
    <property type="nucleotide sequence ID" value="XM_024524992.2"/>
</dbReference>